<accession>A0A9D1XNL9</accession>
<reference evidence="3" key="1">
    <citation type="journal article" date="2021" name="PeerJ">
        <title>Extensive microbial diversity within the chicken gut microbiome revealed by metagenomics and culture.</title>
        <authorList>
            <person name="Gilroy R."/>
            <person name="Ravi A."/>
            <person name="Getino M."/>
            <person name="Pursley I."/>
            <person name="Horton D.L."/>
            <person name="Alikhan N.F."/>
            <person name="Baker D."/>
            <person name="Gharbi K."/>
            <person name="Hall N."/>
            <person name="Watson M."/>
            <person name="Adriaenssens E.M."/>
            <person name="Foster-Nyarko E."/>
            <person name="Jarju S."/>
            <person name="Secka A."/>
            <person name="Antonio M."/>
            <person name="Oren A."/>
            <person name="Chaudhuri R.R."/>
            <person name="La Ragione R."/>
            <person name="Hildebrand F."/>
            <person name="Pallen M.J."/>
        </authorList>
    </citation>
    <scope>NUCLEOTIDE SEQUENCE</scope>
    <source>
        <strain evidence="3">ChiGjej1B1-14440</strain>
    </source>
</reference>
<keyword evidence="1" id="KW-1133">Transmembrane helix</keyword>
<dbReference type="Proteomes" id="UP000886724">
    <property type="component" value="Unassembled WGS sequence"/>
</dbReference>
<evidence type="ECO:0000313" key="4">
    <source>
        <dbReference type="Proteomes" id="UP000886724"/>
    </source>
</evidence>
<keyword evidence="1" id="KW-0812">Transmembrane</keyword>
<dbReference type="EMBL" id="DXET01000228">
    <property type="protein sequence ID" value="HIX82371.1"/>
    <property type="molecule type" value="Genomic_DNA"/>
</dbReference>
<evidence type="ECO:0000313" key="3">
    <source>
        <dbReference type="EMBL" id="HIX82371.1"/>
    </source>
</evidence>
<name>A0A9D1XNL9_9FIRM</name>
<dbReference type="AlphaFoldDB" id="A0A9D1XNL9"/>
<proteinExistence type="predicted"/>
<reference evidence="3" key="2">
    <citation type="submission" date="2021-04" db="EMBL/GenBank/DDBJ databases">
        <authorList>
            <person name="Gilroy R."/>
        </authorList>
    </citation>
    <scope>NUCLEOTIDE SEQUENCE</scope>
    <source>
        <strain evidence="3">ChiGjej1B1-14440</strain>
    </source>
</reference>
<feature type="transmembrane region" description="Helical" evidence="1">
    <location>
        <begin position="69"/>
        <end position="88"/>
    </location>
</feature>
<organism evidence="3 4">
    <name type="scientific">Candidatus Erysipelatoclostridium merdavium</name>
    <dbReference type="NCBI Taxonomy" id="2838566"/>
    <lineage>
        <taxon>Bacteria</taxon>
        <taxon>Bacillati</taxon>
        <taxon>Bacillota</taxon>
        <taxon>Erysipelotrichia</taxon>
        <taxon>Erysipelotrichales</taxon>
        <taxon>Erysipelotrichales incertae sedis</taxon>
    </lineage>
</organism>
<dbReference type="Pfam" id="PF13240">
    <property type="entry name" value="Zn_Ribbon_1"/>
    <property type="match status" value="1"/>
</dbReference>
<feature type="transmembrane region" description="Helical" evidence="1">
    <location>
        <begin position="130"/>
        <end position="150"/>
    </location>
</feature>
<dbReference type="InterPro" id="IPR026870">
    <property type="entry name" value="Zinc_ribbon_dom"/>
</dbReference>
<keyword evidence="1" id="KW-0472">Membrane</keyword>
<comment type="caution">
    <text evidence="3">The sequence shown here is derived from an EMBL/GenBank/DDBJ whole genome shotgun (WGS) entry which is preliminary data.</text>
</comment>
<evidence type="ECO:0000256" key="1">
    <source>
        <dbReference type="SAM" id="Phobius"/>
    </source>
</evidence>
<feature type="domain" description="Zinc-ribbon" evidence="2">
    <location>
        <begin position="2"/>
        <end position="23"/>
    </location>
</feature>
<feature type="transmembrane region" description="Helical" evidence="1">
    <location>
        <begin position="100"/>
        <end position="123"/>
    </location>
</feature>
<sequence length="183" mass="20353">MFCTNCGKQVPNGAQFCPHCGAAMNSNGANSQPYAQSQPNQNFNNFDNGANSFNNQFYNSSSFRWGTGAIIWFVILILGCLATIGMYSEISDYTPYLQLIGFNPTIILIIELIAAATIILLIVKKIRISAYAFYGLKLAEFLYTFMKLGSYIESEYVVASLIGLAINIVITYLVLKNYWNQLS</sequence>
<evidence type="ECO:0000259" key="2">
    <source>
        <dbReference type="Pfam" id="PF13240"/>
    </source>
</evidence>
<feature type="transmembrane region" description="Helical" evidence="1">
    <location>
        <begin position="156"/>
        <end position="175"/>
    </location>
</feature>
<gene>
    <name evidence="3" type="ORF">H9980_10450</name>
</gene>
<protein>
    <submittedName>
        <fullName evidence="3">Zinc-ribbon domain-containing protein</fullName>
    </submittedName>
</protein>